<gene>
    <name evidence="9" type="ORF">PG999_007756</name>
</gene>
<dbReference type="SUPFAM" id="SSF103473">
    <property type="entry name" value="MFS general substrate transporter"/>
    <property type="match status" value="1"/>
</dbReference>
<feature type="transmembrane region" description="Helical" evidence="7">
    <location>
        <begin position="270"/>
        <end position="290"/>
    </location>
</feature>
<feature type="transmembrane region" description="Helical" evidence="7">
    <location>
        <begin position="372"/>
        <end position="390"/>
    </location>
</feature>
<protein>
    <submittedName>
        <fullName evidence="9">GliA</fullName>
    </submittedName>
</protein>
<feature type="transmembrane region" description="Helical" evidence="7">
    <location>
        <begin position="402"/>
        <end position="425"/>
    </location>
</feature>
<feature type="region of interest" description="Disordered" evidence="6">
    <location>
        <begin position="1"/>
        <end position="33"/>
    </location>
</feature>
<dbReference type="AlphaFoldDB" id="A0AAW0QNU9"/>
<feature type="transmembrane region" description="Helical" evidence="7">
    <location>
        <begin position="78"/>
        <end position="97"/>
    </location>
</feature>
<evidence type="ECO:0000256" key="4">
    <source>
        <dbReference type="ARBA" id="ARBA00022989"/>
    </source>
</evidence>
<feature type="transmembrane region" description="Helical" evidence="7">
    <location>
        <begin position="238"/>
        <end position="258"/>
    </location>
</feature>
<reference evidence="9 10" key="1">
    <citation type="submission" date="2023-01" db="EMBL/GenBank/DDBJ databases">
        <title>Analysis of 21 Apiospora genomes using comparative genomics revels a genus with tremendous synthesis potential of carbohydrate active enzymes and secondary metabolites.</title>
        <authorList>
            <person name="Sorensen T."/>
        </authorList>
    </citation>
    <scope>NUCLEOTIDE SEQUENCE [LARGE SCALE GENOMIC DNA]</scope>
    <source>
        <strain evidence="9 10">CBS 117206</strain>
    </source>
</reference>
<dbReference type="Gene3D" id="1.20.1250.20">
    <property type="entry name" value="MFS general substrate transporter like domains"/>
    <property type="match status" value="1"/>
</dbReference>
<sequence length="535" mass="56558">MGFADKNKEEAPAEARSVDDSTGTESPTGDGDVAYPDALRTAFVSLGVALGLSLVGLDTTIVATAIPQITAEFKGTYLIGWYSSAFFITLACFQPFWGKIYSLFSIKNTFLFVTFLFGVGSLIGGLAPNSSVLILGRAVMGASAAGLASGGYAILGVTVRPRLRPIFTGFVTTVYSVAKVLGPIIGGYFSQNVTWRWCFYVNLPICGVAALVILLGFKPPLRISETKLGFRQKLSQTDPLSIVLAFCALFCFIRALEIAGIRKPWGSSEVIGLFVGSGLITAAFIGLQFYQGERAVLVPRLLKQRVVHMGMMYGFFHEGAFYLLIYYVPIYFQVVTGASPTVAGVRNLPLLISCGIASAFSGFLVSRFGHYTPLMVLASAGGCVGAGLLSTLTQNSGEAQWIGFQVLAGFFLGAGLPLGTIAGQAKAKDEDLPSTTAMLLFAFCVGSSTSLGAAQSVFTNIVLKKLPFLASNGVSNNMIETGIADIRSAYPPDIVVGVVAAYTDAVRAVFVIATAYAGAAVVFAAGNNWQRLNLK</sequence>
<comment type="subcellular location">
    <subcellularLocation>
        <location evidence="1">Membrane</location>
        <topology evidence="1">Multi-pass membrane protein</topology>
    </subcellularLocation>
</comment>
<dbReference type="CDD" id="cd17502">
    <property type="entry name" value="MFS_Azr1_MDR_like"/>
    <property type="match status" value="1"/>
</dbReference>
<evidence type="ECO:0000256" key="7">
    <source>
        <dbReference type="SAM" id="Phobius"/>
    </source>
</evidence>
<dbReference type="InterPro" id="IPR036259">
    <property type="entry name" value="MFS_trans_sf"/>
</dbReference>
<feature type="transmembrane region" description="Helical" evidence="7">
    <location>
        <begin position="505"/>
        <end position="525"/>
    </location>
</feature>
<evidence type="ECO:0000313" key="9">
    <source>
        <dbReference type="EMBL" id="KAK8109619.1"/>
    </source>
</evidence>
<feature type="transmembrane region" description="Helical" evidence="7">
    <location>
        <begin position="43"/>
        <end position="66"/>
    </location>
</feature>
<name>A0AAW0QNU9_9PEZI</name>
<evidence type="ECO:0000256" key="5">
    <source>
        <dbReference type="ARBA" id="ARBA00023136"/>
    </source>
</evidence>
<evidence type="ECO:0000313" key="10">
    <source>
        <dbReference type="Proteomes" id="UP001392437"/>
    </source>
</evidence>
<dbReference type="PANTHER" id="PTHR23501">
    <property type="entry name" value="MAJOR FACILITATOR SUPERFAMILY"/>
    <property type="match status" value="1"/>
</dbReference>
<feature type="domain" description="Major facilitator superfamily (MFS) profile" evidence="8">
    <location>
        <begin position="44"/>
        <end position="532"/>
    </location>
</feature>
<keyword evidence="5 7" id="KW-0472">Membrane</keyword>
<proteinExistence type="predicted"/>
<evidence type="ECO:0000259" key="8">
    <source>
        <dbReference type="PROSITE" id="PS50850"/>
    </source>
</evidence>
<keyword evidence="3 7" id="KW-0812">Transmembrane</keyword>
<dbReference type="Pfam" id="PF07690">
    <property type="entry name" value="MFS_1"/>
    <property type="match status" value="1"/>
</dbReference>
<dbReference type="GO" id="GO:0005886">
    <property type="term" value="C:plasma membrane"/>
    <property type="evidence" value="ECO:0007669"/>
    <property type="project" value="TreeGrafter"/>
</dbReference>
<evidence type="ECO:0000256" key="6">
    <source>
        <dbReference type="SAM" id="MobiDB-lite"/>
    </source>
</evidence>
<dbReference type="PANTHER" id="PTHR23501:SF177">
    <property type="entry name" value="MAJOR FACILITATOR SUPERFAMILY (MFS) PROFILE DOMAIN-CONTAINING PROTEIN-RELATED"/>
    <property type="match status" value="1"/>
</dbReference>
<feature type="transmembrane region" description="Helical" evidence="7">
    <location>
        <begin position="348"/>
        <end position="365"/>
    </location>
</feature>
<comment type="caution">
    <text evidence="9">The sequence shown here is derived from an EMBL/GenBank/DDBJ whole genome shotgun (WGS) entry which is preliminary data.</text>
</comment>
<feature type="transmembrane region" description="Helical" evidence="7">
    <location>
        <begin position="167"/>
        <end position="188"/>
    </location>
</feature>
<evidence type="ECO:0000256" key="2">
    <source>
        <dbReference type="ARBA" id="ARBA00022448"/>
    </source>
</evidence>
<keyword evidence="2" id="KW-0813">Transport</keyword>
<dbReference type="PROSITE" id="PS50850">
    <property type="entry name" value="MFS"/>
    <property type="match status" value="1"/>
</dbReference>
<feature type="transmembrane region" description="Helical" evidence="7">
    <location>
        <begin position="134"/>
        <end position="155"/>
    </location>
</feature>
<dbReference type="InterPro" id="IPR020846">
    <property type="entry name" value="MFS_dom"/>
</dbReference>
<evidence type="ECO:0000256" key="3">
    <source>
        <dbReference type="ARBA" id="ARBA00022692"/>
    </source>
</evidence>
<accession>A0AAW0QNU9</accession>
<feature type="compositionally biased region" description="Basic and acidic residues" evidence="6">
    <location>
        <begin position="1"/>
        <end position="19"/>
    </location>
</feature>
<dbReference type="Gene3D" id="1.20.1720.10">
    <property type="entry name" value="Multidrug resistance protein D"/>
    <property type="match status" value="1"/>
</dbReference>
<feature type="transmembrane region" description="Helical" evidence="7">
    <location>
        <begin position="109"/>
        <end position="128"/>
    </location>
</feature>
<keyword evidence="10" id="KW-1185">Reference proteome</keyword>
<keyword evidence="4 7" id="KW-1133">Transmembrane helix</keyword>
<dbReference type="InterPro" id="IPR011701">
    <property type="entry name" value="MFS"/>
</dbReference>
<dbReference type="GO" id="GO:0022857">
    <property type="term" value="F:transmembrane transporter activity"/>
    <property type="evidence" value="ECO:0007669"/>
    <property type="project" value="InterPro"/>
</dbReference>
<feature type="transmembrane region" description="Helical" evidence="7">
    <location>
        <begin position="194"/>
        <end position="217"/>
    </location>
</feature>
<evidence type="ECO:0000256" key="1">
    <source>
        <dbReference type="ARBA" id="ARBA00004141"/>
    </source>
</evidence>
<feature type="transmembrane region" description="Helical" evidence="7">
    <location>
        <begin position="437"/>
        <end position="458"/>
    </location>
</feature>
<dbReference type="EMBL" id="JAQQWP010000007">
    <property type="protein sequence ID" value="KAK8109619.1"/>
    <property type="molecule type" value="Genomic_DNA"/>
</dbReference>
<dbReference type="Proteomes" id="UP001392437">
    <property type="component" value="Unassembled WGS sequence"/>
</dbReference>
<feature type="transmembrane region" description="Helical" evidence="7">
    <location>
        <begin position="311"/>
        <end position="328"/>
    </location>
</feature>
<organism evidence="9 10">
    <name type="scientific">Apiospora kogelbergensis</name>
    <dbReference type="NCBI Taxonomy" id="1337665"/>
    <lineage>
        <taxon>Eukaryota</taxon>
        <taxon>Fungi</taxon>
        <taxon>Dikarya</taxon>
        <taxon>Ascomycota</taxon>
        <taxon>Pezizomycotina</taxon>
        <taxon>Sordariomycetes</taxon>
        <taxon>Xylariomycetidae</taxon>
        <taxon>Amphisphaeriales</taxon>
        <taxon>Apiosporaceae</taxon>
        <taxon>Apiospora</taxon>
    </lineage>
</organism>